<dbReference type="InterPro" id="IPR004629">
    <property type="entry name" value="WecG_TagA_CpsF"/>
</dbReference>
<dbReference type="PANTHER" id="PTHR34136">
    <property type="match status" value="1"/>
</dbReference>
<evidence type="ECO:0000313" key="3">
    <source>
        <dbReference type="EMBL" id="GAI44059.1"/>
    </source>
</evidence>
<dbReference type="AlphaFoldDB" id="X1QLB7"/>
<comment type="caution">
    <text evidence="3">The sequence shown here is derived from an EMBL/GenBank/DDBJ whole genome shotgun (WGS) entry which is preliminary data.</text>
</comment>
<protein>
    <submittedName>
        <fullName evidence="3">Uncharacterized protein</fullName>
    </submittedName>
</protein>
<name>X1QLB7_9ZZZZ</name>
<dbReference type="GO" id="GO:0016758">
    <property type="term" value="F:hexosyltransferase activity"/>
    <property type="evidence" value="ECO:0007669"/>
    <property type="project" value="TreeGrafter"/>
</dbReference>
<dbReference type="PANTHER" id="PTHR34136:SF1">
    <property type="entry name" value="UDP-N-ACETYL-D-MANNOSAMINURONIC ACID TRANSFERASE"/>
    <property type="match status" value="1"/>
</dbReference>
<accession>X1QLB7</accession>
<reference evidence="3" key="1">
    <citation type="journal article" date="2014" name="Front. Microbiol.">
        <title>High frequency of phylogenetically diverse reductive dehalogenase-homologous genes in deep subseafloor sedimentary metagenomes.</title>
        <authorList>
            <person name="Kawai M."/>
            <person name="Futagami T."/>
            <person name="Toyoda A."/>
            <person name="Takaki Y."/>
            <person name="Nishi S."/>
            <person name="Hori S."/>
            <person name="Arai W."/>
            <person name="Tsubouchi T."/>
            <person name="Morono Y."/>
            <person name="Uchiyama I."/>
            <person name="Ito T."/>
            <person name="Fujiyama A."/>
            <person name="Inagaki F."/>
            <person name="Takami H."/>
        </authorList>
    </citation>
    <scope>NUCLEOTIDE SEQUENCE</scope>
    <source>
        <strain evidence="3">Expedition CK06-06</strain>
    </source>
</reference>
<sequence>MTENRKEEIGKNDKMIDGKMIKEKDQADEMNGEFQTVKILGSRIHIVNINDITSSMVKWIEEYNPSKNCRQIVNTGFHGTWEAYKDPELKVIMNSADLWIPDGIAFTIIAHKKGFVSFKRLAGVDFMKAFFELADRKGYKSFFYGDTDEILTSLKVKFEEKYPGHKIA</sequence>
<dbReference type="EMBL" id="BARV01024081">
    <property type="protein sequence ID" value="GAI44059.1"/>
    <property type="molecule type" value="Genomic_DNA"/>
</dbReference>
<evidence type="ECO:0000256" key="1">
    <source>
        <dbReference type="ARBA" id="ARBA00022676"/>
    </source>
</evidence>
<evidence type="ECO:0000256" key="2">
    <source>
        <dbReference type="ARBA" id="ARBA00022679"/>
    </source>
</evidence>
<keyword evidence="1" id="KW-0328">Glycosyltransferase</keyword>
<gene>
    <name evidence="3" type="ORF">S06H3_39374</name>
</gene>
<organism evidence="3">
    <name type="scientific">marine sediment metagenome</name>
    <dbReference type="NCBI Taxonomy" id="412755"/>
    <lineage>
        <taxon>unclassified sequences</taxon>
        <taxon>metagenomes</taxon>
        <taxon>ecological metagenomes</taxon>
    </lineage>
</organism>
<proteinExistence type="predicted"/>
<dbReference type="Pfam" id="PF03808">
    <property type="entry name" value="Glyco_tran_WecG"/>
    <property type="match status" value="1"/>
</dbReference>
<feature type="non-terminal residue" evidence="3">
    <location>
        <position position="168"/>
    </location>
</feature>
<keyword evidence="2" id="KW-0808">Transferase</keyword>